<name>A0AAD7TVG6_9APHY</name>
<evidence type="ECO:0000313" key="7">
    <source>
        <dbReference type="EMBL" id="KAJ8481670.1"/>
    </source>
</evidence>
<keyword evidence="3" id="KW-0547">Nucleotide-binding</keyword>
<organism evidence="7 8">
    <name type="scientific">Trametes cubensis</name>
    <dbReference type="NCBI Taxonomy" id="1111947"/>
    <lineage>
        <taxon>Eukaryota</taxon>
        <taxon>Fungi</taxon>
        <taxon>Dikarya</taxon>
        <taxon>Basidiomycota</taxon>
        <taxon>Agaricomycotina</taxon>
        <taxon>Agaricomycetes</taxon>
        <taxon>Polyporales</taxon>
        <taxon>Polyporaceae</taxon>
        <taxon>Trametes</taxon>
    </lineage>
</organism>
<keyword evidence="4" id="KW-0418">Kinase</keyword>
<keyword evidence="2" id="KW-0808">Transferase</keyword>
<evidence type="ECO:0000256" key="3">
    <source>
        <dbReference type="ARBA" id="ARBA00022741"/>
    </source>
</evidence>
<keyword evidence="5" id="KW-0067">ATP-binding</keyword>
<sequence>MHVLISTYARPILVHLRVCTDSVETPLSYGNHSTVVKAIDTYTDNLVAVKLLHRDDSLHADAHAEQRMYRAIVLGCDPRIDLFAFVHGTGTHGGFKCIVFELCHGTLGDLLHCSRGLTPLPSRHVLEIAYQIVSAINLRRGDTAAVHWLDGSCEFHSKKIMVSTKICVIDLGNAVNMSGIPNQYGRVGTRSYRAPEVTLGLPWSYGNPLSIQRLRATTNILQRLTCYSGRFHMNSLVESTGNYRVHSCSPTGFQQSALHAMTVLLLKPTTHARTDDLVVYGQSP</sequence>
<dbReference type="PANTHER" id="PTHR45646:SF11">
    <property type="entry name" value="SERINE_THREONINE-PROTEIN KINASE DOA"/>
    <property type="match status" value="1"/>
</dbReference>
<evidence type="ECO:0000259" key="6">
    <source>
        <dbReference type="PROSITE" id="PS50011"/>
    </source>
</evidence>
<accession>A0AAD7TVG6</accession>
<comment type="caution">
    <text evidence="7">The sequence shown here is derived from an EMBL/GenBank/DDBJ whole genome shotgun (WGS) entry which is preliminary data.</text>
</comment>
<evidence type="ECO:0000256" key="4">
    <source>
        <dbReference type="ARBA" id="ARBA00022777"/>
    </source>
</evidence>
<feature type="domain" description="Protein kinase" evidence="6">
    <location>
        <begin position="21"/>
        <end position="284"/>
    </location>
</feature>
<dbReference type="GO" id="GO:0005634">
    <property type="term" value="C:nucleus"/>
    <property type="evidence" value="ECO:0007669"/>
    <property type="project" value="TreeGrafter"/>
</dbReference>
<keyword evidence="1" id="KW-0723">Serine/threonine-protein kinase</keyword>
<dbReference type="GO" id="GO:0005524">
    <property type="term" value="F:ATP binding"/>
    <property type="evidence" value="ECO:0007669"/>
    <property type="project" value="UniProtKB-KW"/>
</dbReference>
<dbReference type="EMBL" id="JAPEVG010000131">
    <property type="protein sequence ID" value="KAJ8481670.1"/>
    <property type="molecule type" value="Genomic_DNA"/>
</dbReference>
<dbReference type="GO" id="GO:0004674">
    <property type="term" value="F:protein serine/threonine kinase activity"/>
    <property type="evidence" value="ECO:0007669"/>
    <property type="project" value="UniProtKB-KW"/>
</dbReference>
<evidence type="ECO:0000256" key="5">
    <source>
        <dbReference type="ARBA" id="ARBA00022840"/>
    </source>
</evidence>
<dbReference type="SUPFAM" id="SSF56112">
    <property type="entry name" value="Protein kinase-like (PK-like)"/>
    <property type="match status" value="1"/>
</dbReference>
<dbReference type="AlphaFoldDB" id="A0AAD7TVG6"/>
<protein>
    <recommendedName>
        <fullName evidence="6">Protein kinase domain-containing protein</fullName>
    </recommendedName>
</protein>
<dbReference type="InterPro" id="IPR051175">
    <property type="entry name" value="CLK_kinases"/>
</dbReference>
<dbReference type="SMART" id="SM00220">
    <property type="entry name" value="S_TKc"/>
    <property type="match status" value="1"/>
</dbReference>
<keyword evidence="8" id="KW-1185">Reference proteome</keyword>
<dbReference type="Proteomes" id="UP001215151">
    <property type="component" value="Unassembled WGS sequence"/>
</dbReference>
<dbReference type="PANTHER" id="PTHR45646">
    <property type="entry name" value="SERINE/THREONINE-PROTEIN KINASE DOA-RELATED"/>
    <property type="match status" value="1"/>
</dbReference>
<dbReference type="InterPro" id="IPR000719">
    <property type="entry name" value="Prot_kinase_dom"/>
</dbReference>
<evidence type="ECO:0000256" key="1">
    <source>
        <dbReference type="ARBA" id="ARBA00022527"/>
    </source>
</evidence>
<evidence type="ECO:0000256" key="2">
    <source>
        <dbReference type="ARBA" id="ARBA00022679"/>
    </source>
</evidence>
<gene>
    <name evidence="7" type="ORF">ONZ51_g5833</name>
</gene>
<dbReference type="PROSITE" id="PS50011">
    <property type="entry name" value="PROTEIN_KINASE_DOM"/>
    <property type="match status" value="1"/>
</dbReference>
<dbReference type="InterPro" id="IPR011009">
    <property type="entry name" value="Kinase-like_dom_sf"/>
</dbReference>
<proteinExistence type="predicted"/>
<dbReference type="Gene3D" id="1.10.510.10">
    <property type="entry name" value="Transferase(Phosphotransferase) domain 1"/>
    <property type="match status" value="1"/>
</dbReference>
<evidence type="ECO:0000313" key="8">
    <source>
        <dbReference type="Proteomes" id="UP001215151"/>
    </source>
</evidence>
<reference evidence="7" key="1">
    <citation type="submission" date="2022-11" db="EMBL/GenBank/DDBJ databases">
        <title>Genome Sequence of Cubamyces cubensis.</title>
        <authorList>
            <person name="Buettner E."/>
        </authorList>
    </citation>
    <scope>NUCLEOTIDE SEQUENCE</scope>
    <source>
        <strain evidence="7">MPL-01</strain>
    </source>
</reference>